<sequence>MHLPSTRLSVLLLFAILGDTITSGLVPWRSNLQRRPTVADPWVPHSPVSRTTPLGSSRQPRRNLQKRRRRGQSSSSESSSGNTKADDDDQFWNQAEFRPLLADRQKEQGEDYWMDEEEFARERERKAAMRAREPGQVSDEKLWGEVLSPYKQNWIGFFTVFIIVLVTIVTQFPELLNYPVISIPDL</sequence>
<name>A0A8J9X7Y5_PHATR</name>
<dbReference type="EMBL" id="OU594950">
    <property type="protein sequence ID" value="CAG9294631.1"/>
    <property type="molecule type" value="Genomic_DNA"/>
</dbReference>
<keyword evidence="3" id="KW-0732">Signal</keyword>
<dbReference type="Proteomes" id="UP000836788">
    <property type="component" value="Chromosome 9"/>
</dbReference>
<organism evidence="4">
    <name type="scientific">Phaeodactylum tricornutum</name>
    <name type="common">Diatom</name>
    <dbReference type="NCBI Taxonomy" id="2850"/>
    <lineage>
        <taxon>Eukaryota</taxon>
        <taxon>Sar</taxon>
        <taxon>Stramenopiles</taxon>
        <taxon>Ochrophyta</taxon>
        <taxon>Bacillariophyta</taxon>
        <taxon>Bacillariophyceae</taxon>
        <taxon>Bacillariophycidae</taxon>
        <taxon>Naviculales</taxon>
        <taxon>Phaeodactylaceae</taxon>
        <taxon>Phaeodactylum</taxon>
    </lineage>
</organism>
<keyword evidence="2" id="KW-0812">Transmembrane</keyword>
<dbReference type="AlphaFoldDB" id="A0A8J9X7Y5"/>
<proteinExistence type="predicted"/>
<keyword evidence="2" id="KW-1133">Transmembrane helix</keyword>
<feature type="signal peptide" evidence="3">
    <location>
        <begin position="1"/>
        <end position="24"/>
    </location>
</feature>
<protein>
    <submittedName>
        <fullName evidence="4">Uncharacterized protein</fullName>
    </submittedName>
</protein>
<evidence type="ECO:0000256" key="3">
    <source>
        <dbReference type="SAM" id="SignalP"/>
    </source>
</evidence>
<feature type="chain" id="PRO_5035467339" evidence="3">
    <location>
        <begin position="25"/>
        <end position="186"/>
    </location>
</feature>
<accession>A0A8J9X7Y5</accession>
<feature type="transmembrane region" description="Helical" evidence="2">
    <location>
        <begin position="154"/>
        <end position="172"/>
    </location>
</feature>
<feature type="region of interest" description="Disordered" evidence="1">
    <location>
        <begin position="37"/>
        <end position="92"/>
    </location>
</feature>
<evidence type="ECO:0000256" key="2">
    <source>
        <dbReference type="SAM" id="Phobius"/>
    </source>
</evidence>
<evidence type="ECO:0000256" key="1">
    <source>
        <dbReference type="SAM" id="MobiDB-lite"/>
    </source>
</evidence>
<feature type="compositionally biased region" description="Polar residues" evidence="1">
    <location>
        <begin position="48"/>
        <end position="57"/>
    </location>
</feature>
<feature type="compositionally biased region" description="Basic residues" evidence="1">
    <location>
        <begin position="59"/>
        <end position="71"/>
    </location>
</feature>
<dbReference type="OMA" id="YKQNWIG"/>
<reference evidence="4" key="1">
    <citation type="submission" date="2022-02" db="EMBL/GenBank/DDBJ databases">
        <authorList>
            <person name="Giguere J D."/>
        </authorList>
    </citation>
    <scope>NUCLEOTIDE SEQUENCE</scope>
    <source>
        <strain evidence="4">CCAP 1055/1</strain>
    </source>
</reference>
<gene>
    <name evidence="4" type="ORF">PTTT1_LOCUS55313</name>
</gene>
<evidence type="ECO:0000313" key="4">
    <source>
        <dbReference type="EMBL" id="CAG9294631.1"/>
    </source>
</evidence>
<keyword evidence="2" id="KW-0472">Membrane</keyword>